<dbReference type="STRING" id="6689.A0A3R7Q429"/>
<feature type="non-terminal residue" evidence="3">
    <location>
        <position position="1"/>
    </location>
</feature>
<evidence type="ECO:0000313" key="4">
    <source>
        <dbReference type="Proteomes" id="UP000283509"/>
    </source>
</evidence>
<dbReference type="PANTHER" id="PTHR33236">
    <property type="entry name" value="INTRAFLAGELLAR TRANSPORT PROTEIN 122 FAMILY PROTEIN-RELATED"/>
    <property type="match status" value="1"/>
</dbReference>
<dbReference type="AlphaFoldDB" id="A0A3R7Q429"/>
<feature type="transmembrane region" description="Helical" evidence="2">
    <location>
        <begin position="26"/>
        <end position="48"/>
    </location>
</feature>
<dbReference type="OrthoDB" id="10059102at2759"/>
<keyword evidence="4" id="KW-1185">Reference proteome</keyword>
<gene>
    <name evidence="3" type="ORF">C7M84_013858</name>
</gene>
<accession>A0A3R7Q429</accession>
<name>A0A3R7Q429_PENVA</name>
<evidence type="ECO:0000313" key="3">
    <source>
        <dbReference type="EMBL" id="ROT68016.1"/>
    </source>
</evidence>
<reference evidence="3 4" key="1">
    <citation type="submission" date="2018-04" db="EMBL/GenBank/DDBJ databases">
        <authorList>
            <person name="Zhang X."/>
            <person name="Yuan J."/>
            <person name="Li F."/>
            <person name="Xiang J."/>
        </authorList>
    </citation>
    <scope>NUCLEOTIDE SEQUENCE [LARGE SCALE GENOMIC DNA]</scope>
    <source>
        <tissue evidence="3">Muscle</tissue>
    </source>
</reference>
<dbReference type="PANTHER" id="PTHR33236:SF12">
    <property type="entry name" value="CUB DOMAIN-CONTAINING PROTEIN-RELATED"/>
    <property type="match status" value="1"/>
</dbReference>
<protein>
    <submittedName>
        <fullName evidence="3">Serine protease 4</fullName>
    </submittedName>
</protein>
<feature type="transmembrane region" description="Helical" evidence="2">
    <location>
        <begin position="68"/>
        <end position="91"/>
    </location>
</feature>
<evidence type="ECO:0000256" key="2">
    <source>
        <dbReference type="SAM" id="Phobius"/>
    </source>
</evidence>
<keyword evidence="2" id="KW-1133">Transmembrane helix</keyword>
<feature type="region of interest" description="Disordered" evidence="1">
    <location>
        <begin position="282"/>
        <end position="375"/>
    </location>
</feature>
<reference evidence="3 4" key="2">
    <citation type="submission" date="2019-01" db="EMBL/GenBank/DDBJ databases">
        <title>The decoding of complex shrimp genome reveals the adaptation for benthos swimmer, frequently molting mechanism and breeding impact on genome.</title>
        <authorList>
            <person name="Sun Y."/>
            <person name="Gao Y."/>
            <person name="Yu Y."/>
        </authorList>
    </citation>
    <scope>NUCLEOTIDE SEQUENCE [LARGE SCALE GENOMIC DNA]</scope>
    <source>
        <tissue evidence="3">Muscle</tissue>
    </source>
</reference>
<evidence type="ECO:0000256" key="1">
    <source>
        <dbReference type="SAM" id="MobiDB-lite"/>
    </source>
</evidence>
<dbReference type="GO" id="GO:0006508">
    <property type="term" value="P:proteolysis"/>
    <property type="evidence" value="ECO:0007669"/>
    <property type="project" value="UniProtKB-KW"/>
</dbReference>
<keyword evidence="3" id="KW-0378">Hydrolase</keyword>
<organism evidence="3 4">
    <name type="scientific">Penaeus vannamei</name>
    <name type="common">Whiteleg shrimp</name>
    <name type="synonym">Litopenaeus vannamei</name>
    <dbReference type="NCBI Taxonomy" id="6689"/>
    <lineage>
        <taxon>Eukaryota</taxon>
        <taxon>Metazoa</taxon>
        <taxon>Ecdysozoa</taxon>
        <taxon>Arthropoda</taxon>
        <taxon>Crustacea</taxon>
        <taxon>Multicrustacea</taxon>
        <taxon>Malacostraca</taxon>
        <taxon>Eumalacostraca</taxon>
        <taxon>Eucarida</taxon>
        <taxon>Decapoda</taxon>
        <taxon>Dendrobranchiata</taxon>
        <taxon>Penaeoidea</taxon>
        <taxon>Penaeidae</taxon>
        <taxon>Penaeus</taxon>
    </lineage>
</organism>
<proteinExistence type="predicted"/>
<keyword evidence="2" id="KW-0812">Transmembrane</keyword>
<dbReference type="GO" id="GO:0008233">
    <property type="term" value="F:peptidase activity"/>
    <property type="evidence" value="ECO:0007669"/>
    <property type="project" value="UniProtKB-KW"/>
</dbReference>
<dbReference type="Proteomes" id="UP000283509">
    <property type="component" value="Unassembled WGS sequence"/>
</dbReference>
<keyword evidence="2" id="KW-0472">Membrane</keyword>
<keyword evidence="3" id="KW-0645">Protease</keyword>
<comment type="caution">
    <text evidence="3">The sequence shown here is derived from an EMBL/GenBank/DDBJ whole genome shotgun (WGS) entry which is preliminary data.</text>
</comment>
<dbReference type="EMBL" id="QCYY01002726">
    <property type="protein sequence ID" value="ROT68016.1"/>
    <property type="molecule type" value="Genomic_DNA"/>
</dbReference>
<feature type="compositionally biased region" description="Basic residues" evidence="1">
    <location>
        <begin position="332"/>
        <end position="346"/>
    </location>
</feature>
<sequence>FSSFFPLHSLFHLSSPSHLLSVFFKLFRFSSFSLFLLIFSPSLFFFPLPLSPLPRFISLPLLLPSASFYFIPSSFYFHFLFFPIALSPLLLNPFSILGNPRCDYGGNEGVCYGEVECLALAGQYGNFCSGLTGLCCLFHRTCGQKTSQEVSYFKNVQYPLEDRPPEACSFEVVTRSNDYCGLKVEMEEADFPQTHTGECDGTFFSVTGIHGDQLPPKCGRLTGSSYSYKTENLERVFIHVNSSRNRNTLWKMKVTQVLCKDFQRPQGRPLLTAHFSAVFCRGSPRPAVPPPPGELRSAGPSGPPPPLLAVFLNSDDQNNPAGRRLPDYSVKGPRRRKNPDRRRPLRRPGSTDTKTDRRGQVSGTRPSNIIDNNDWGVPVLNDTLFAHCEYLDDSRGSRAG</sequence>
<feature type="compositionally biased region" description="Polar residues" evidence="1">
    <location>
        <begin position="361"/>
        <end position="371"/>
    </location>
</feature>